<dbReference type="Proteomes" id="UP000001628">
    <property type="component" value="Unassembled WGS sequence"/>
</dbReference>
<dbReference type="eggNOG" id="ENOG502TGJZ">
    <property type="taxonomic scope" value="Eukaryota"/>
</dbReference>
<dbReference type="KEGG" id="pbn:PADG_11695"/>
<dbReference type="VEuPathDB" id="FungiDB:PADG_11695"/>
<reference evidence="1 2" key="1">
    <citation type="journal article" date="2011" name="PLoS Genet.">
        <title>Comparative genomic analysis of human fungal pathogens causing paracoccidioidomycosis.</title>
        <authorList>
            <person name="Desjardins C.A."/>
            <person name="Champion M.D."/>
            <person name="Holder J.W."/>
            <person name="Muszewska A."/>
            <person name="Goldberg J."/>
            <person name="Bailao A.M."/>
            <person name="Brigido M.M."/>
            <person name="Ferreira M.E."/>
            <person name="Garcia A.M."/>
            <person name="Grynberg M."/>
            <person name="Gujja S."/>
            <person name="Heiman D.I."/>
            <person name="Henn M.R."/>
            <person name="Kodira C.D."/>
            <person name="Leon-Narvaez H."/>
            <person name="Longo L.V."/>
            <person name="Ma L.J."/>
            <person name="Malavazi I."/>
            <person name="Matsuo A.L."/>
            <person name="Morais F.V."/>
            <person name="Pereira M."/>
            <person name="Rodriguez-Brito S."/>
            <person name="Sakthikumar S."/>
            <person name="Salem-Izacc S.M."/>
            <person name="Sykes S.M."/>
            <person name="Teixeira M.M."/>
            <person name="Vallejo M.C."/>
            <person name="Walter M.E."/>
            <person name="Yandava C."/>
            <person name="Young S."/>
            <person name="Zeng Q."/>
            <person name="Zucker J."/>
            <person name="Felipe M.S."/>
            <person name="Goldman G.H."/>
            <person name="Haas B.J."/>
            <person name="McEwen J.G."/>
            <person name="Nino-Vega G."/>
            <person name="Puccia R."/>
            <person name="San-Blas G."/>
            <person name="Soares C.M."/>
            <person name="Birren B.W."/>
            <person name="Cuomo C.A."/>
        </authorList>
    </citation>
    <scope>NUCLEOTIDE SEQUENCE [LARGE SCALE GENOMIC DNA]</scope>
    <source>
        <strain evidence="1 2">Pb18</strain>
    </source>
</reference>
<dbReference type="RefSeq" id="XP_010759924.1">
    <property type="nucleotide sequence ID" value="XM_010761622.1"/>
</dbReference>
<name>A0A0A0HUY9_PARBD</name>
<dbReference type="EMBL" id="KN275960">
    <property type="protein sequence ID" value="KGM92158.1"/>
    <property type="molecule type" value="Genomic_DNA"/>
</dbReference>
<dbReference type="GeneID" id="22587592"/>
<dbReference type="InParanoid" id="A0A0A0HUY9"/>
<keyword evidence="2" id="KW-1185">Reference proteome</keyword>
<evidence type="ECO:0000313" key="2">
    <source>
        <dbReference type="Proteomes" id="UP000001628"/>
    </source>
</evidence>
<evidence type="ECO:0000313" key="1">
    <source>
        <dbReference type="EMBL" id="KGM92158.1"/>
    </source>
</evidence>
<organism evidence="1 2">
    <name type="scientific">Paracoccidioides brasiliensis (strain Pb18)</name>
    <dbReference type="NCBI Taxonomy" id="502780"/>
    <lineage>
        <taxon>Eukaryota</taxon>
        <taxon>Fungi</taxon>
        <taxon>Dikarya</taxon>
        <taxon>Ascomycota</taxon>
        <taxon>Pezizomycotina</taxon>
        <taxon>Eurotiomycetes</taxon>
        <taxon>Eurotiomycetidae</taxon>
        <taxon>Onygenales</taxon>
        <taxon>Ajellomycetaceae</taxon>
        <taxon>Paracoccidioides</taxon>
    </lineage>
</organism>
<sequence>MTWFYGTTVNQGKGDEDRSWAKVDRLFNGSGFRFLIRCHCYSAQNCQANPPGGPSQMIGGGEEVAVVVVVVVVVEDHDH</sequence>
<gene>
    <name evidence="1" type="ORF">PADG_11695</name>
</gene>
<proteinExistence type="predicted"/>
<protein>
    <submittedName>
        <fullName evidence="1">Uncharacterized protein</fullName>
    </submittedName>
</protein>
<dbReference type="HOGENOM" id="CLU_2671737_0_0_1"/>
<dbReference type="AlphaFoldDB" id="A0A0A0HUY9"/>
<accession>A0A0A0HUY9</accession>